<dbReference type="GO" id="GO:0003724">
    <property type="term" value="F:RNA helicase activity"/>
    <property type="evidence" value="ECO:0007669"/>
    <property type="project" value="UniProtKB-EC"/>
</dbReference>
<evidence type="ECO:0000256" key="16">
    <source>
        <dbReference type="ARBA" id="ARBA00022859"/>
    </source>
</evidence>
<dbReference type="SMART" id="SM00487">
    <property type="entry name" value="DEXDc"/>
    <property type="match status" value="1"/>
</dbReference>
<evidence type="ECO:0000256" key="8">
    <source>
        <dbReference type="ARBA" id="ARBA00022723"/>
    </source>
</evidence>
<dbReference type="PROSITE" id="PS51194">
    <property type="entry name" value="HELICASE_CTER"/>
    <property type="match status" value="1"/>
</dbReference>
<keyword evidence="11 25" id="KW-0378">Hydrolase</keyword>
<proteinExistence type="inferred from homology"/>
<keyword evidence="15" id="KW-0832">Ubl conjugation</keyword>
<dbReference type="OrthoDB" id="416741at2759"/>
<dbReference type="InterPro" id="IPR021673">
    <property type="entry name" value="RLR_CTR"/>
</dbReference>
<dbReference type="Proteomes" id="UP000596742">
    <property type="component" value="Unassembled WGS sequence"/>
</dbReference>
<evidence type="ECO:0000259" key="23">
    <source>
        <dbReference type="PROSITE" id="PS51194"/>
    </source>
</evidence>
<evidence type="ECO:0000256" key="7">
    <source>
        <dbReference type="ARBA" id="ARBA00022588"/>
    </source>
</evidence>
<dbReference type="Gene3D" id="1.20.1320.30">
    <property type="match status" value="1"/>
</dbReference>
<dbReference type="Pfam" id="PF18119">
    <property type="entry name" value="RIG-I_C"/>
    <property type="match status" value="1"/>
</dbReference>
<feature type="domain" description="Helicase ATP-binding" evidence="22">
    <location>
        <begin position="593"/>
        <end position="776"/>
    </location>
</feature>
<evidence type="ECO:0000256" key="3">
    <source>
        <dbReference type="ARBA" id="ARBA00012552"/>
    </source>
</evidence>
<name>A0A8B6EAA6_MYTGA</name>
<dbReference type="PROSITE" id="PS51192">
    <property type="entry name" value="HELICASE_ATP_BIND_1"/>
    <property type="match status" value="1"/>
</dbReference>
<dbReference type="GO" id="GO:0016787">
    <property type="term" value="F:hydrolase activity"/>
    <property type="evidence" value="ECO:0007669"/>
    <property type="project" value="UniProtKB-KW"/>
</dbReference>
<protein>
    <recommendedName>
        <fullName evidence="3">RNA helicase</fullName>
        <ecNumber evidence="3">3.6.4.13</ecNumber>
    </recommendedName>
</protein>
<dbReference type="GO" id="GO:0003677">
    <property type="term" value="F:DNA binding"/>
    <property type="evidence" value="ECO:0007669"/>
    <property type="project" value="InterPro"/>
</dbReference>
<dbReference type="SUPFAM" id="SSF47986">
    <property type="entry name" value="DEATH domain"/>
    <property type="match status" value="1"/>
</dbReference>
<keyword evidence="4" id="KW-0963">Cytoplasm</keyword>
<dbReference type="GO" id="GO:0003723">
    <property type="term" value="F:RNA binding"/>
    <property type="evidence" value="ECO:0007669"/>
    <property type="project" value="UniProtKB-KW"/>
</dbReference>
<dbReference type="GO" id="GO:0045087">
    <property type="term" value="P:innate immune response"/>
    <property type="evidence" value="ECO:0007669"/>
    <property type="project" value="UniProtKB-KW"/>
</dbReference>
<keyword evidence="17" id="KW-0694">RNA-binding</keyword>
<dbReference type="PANTHER" id="PTHR14074">
    <property type="entry name" value="HELICASE WITH DEATH DOMAIN-RELATED"/>
    <property type="match status" value="1"/>
</dbReference>
<keyword evidence="18" id="KW-0051">Antiviral defense</keyword>
<evidence type="ECO:0000256" key="13">
    <source>
        <dbReference type="ARBA" id="ARBA00022833"/>
    </source>
</evidence>
<comment type="catalytic activity">
    <reaction evidence="19">
        <text>ATP + H2O = ADP + phosphate + H(+)</text>
        <dbReference type="Rhea" id="RHEA:13065"/>
        <dbReference type="ChEBI" id="CHEBI:15377"/>
        <dbReference type="ChEBI" id="CHEBI:15378"/>
        <dbReference type="ChEBI" id="CHEBI:30616"/>
        <dbReference type="ChEBI" id="CHEBI:43474"/>
        <dbReference type="ChEBI" id="CHEBI:456216"/>
        <dbReference type="EC" id="3.6.4.13"/>
    </reaction>
    <physiologicalReaction direction="left-to-right" evidence="19">
        <dbReference type="Rhea" id="RHEA:13066"/>
    </physiologicalReaction>
</comment>
<dbReference type="SMART" id="SM00490">
    <property type="entry name" value="HELICc"/>
    <property type="match status" value="1"/>
</dbReference>
<evidence type="ECO:0000256" key="21">
    <source>
        <dbReference type="SAM" id="MobiDB-lite"/>
    </source>
</evidence>
<accession>A0A8B6EAA6</accession>
<dbReference type="Gene3D" id="1.10.533.10">
    <property type="entry name" value="Death Domain, Fas"/>
    <property type="match status" value="3"/>
</dbReference>
<dbReference type="GO" id="GO:0005524">
    <property type="term" value="F:ATP binding"/>
    <property type="evidence" value="ECO:0007669"/>
    <property type="project" value="UniProtKB-KW"/>
</dbReference>
<keyword evidence="12 25" id="KW-0347">Helicase</keyword>
<dbReference type="GO" id="GO:0046872">
    <property type="term" value="F:metal ion binding"/>
    <property type="evidence" value="ECO:0007669"/>
    <property type="project" value="UniProtKB-KW"/>
</dbReference>
<dbReference type="Gene3D" id="3.40.50.300">
    <property type="entry name" value="P-loop containing nucleotide triphosphate hydrolases"/>
    <property type="match status" value="2"/>
</dbReference>
<evidence type="ECO:0000256" key="11">
    <source>
        <dbReference type="ARBA" id="ARBA00022801"/>
    </source>
</evidence>
<keyword evidence="16" id="KW-0391">Immunity</keyword>
<evidence type="ECO:0000256" key="14">
    <source>
        <dbReference type="ARBA" id="ARBA00022840"/>
    </source>
</evidence>
<gene>
    <name evidence="25" type="ORF">MGAL_10B021959</name>
</gene>
<dbReference type="Pfam" id="PF00271">
    <property type="entry name" value="Helicase_C"/>
    <property type="match status" value="1"/>
</dbReference>
<keyword evidence="7" id="KW-0399">Innate immunity</keyword>
<feature type="domain" description="RLR CTR" evidence="24">
    <location>
        <begin position="1143"/>
        <end position="1271"/>
    </location>
</feature>
<evidence type="ECO:0000256" key="9">
    <source>
        <dbReference type="ARBA" id="ARBA00022737"/>
    </source>
</evidence>
<dbReference type="PROSITE" id="PS51789">
    <property type="entry name" value="RLR_CTR"/>
    <property type="match status" value="1"/>
</dbReference>
<dbReference type="EC" id="3.6.4.13" evidence="3"/>
<feature type="domain" description="Helicase C-terminal" evidence="23">
    <location>
        <begin position="957"/>
        <end position="1120"/>
    </location>
</feature>
<dbReference type="InterPro" id="IPR031964">
    <property type="entry name" value="CARD_dom"/>
</dbReference>
<keyword evidence="13" id="KW-0862">Zinc</keyword>
<dbReference type="Gene3D" id="2.170.150.30">
    <property type="entry name" value="RIG-I-like receptor, C-terminal regulatory domain"/>
    <property type="match status" value="1"/>
</dbReference>
<dbReference type="Pfam" id="PF16739">
    <property type="entry name" value="CARD_2"/>
    <property type="match status" value="2"/>
</dbReference>
<comment type="subcellular location">
    <subcellularLocation>
        <location evidence="1">Cytoplasm</location>
    </subcellularLocation>
</comment>
<keyword evidence="6" id="KW-0597">Phosphoprotein</keyword>
<keyword evidence="5" id="KW-1017">Isopeptide bond</keyword>
<evidence type="ECO:0000256" key="4">
    <source>
        <dbReference type="ARBA" id="ARBA00022490"/>
    </source>
</evidence>
<feature type="compositionally biased region" description="Basic and acidic residues" evidence="21">
    <location>
        <begin position="492"/>
        <end position="501"/>
    </location>
</feature>
<evidence type="ECO:0000313" key="25">
    <source>
        <dbReference type="EMBL" id="VDI31495.1"/>
    </source>
</evidence>
<evidence type="ECO:0000256" key="17">
    <source>
        <dbReference type="ARBA" id="ARBA00022884"/>
    </source>
</evidence>
<dbReference type="InterPro" id="IPR001650">
    <property type="entry name" value="Helicase_C-like"/>
</dbReference>
<evidence type="ECO:0000259" key="22">
    <source>
        <dbReference type="PROSITE" id="PS51192"/>
    </source>
</evidence>
<evidence type="ECO:0000259" key="24">
    <source>
        <dbReference type="PROSITE" id="PS51789"/>
    </source>
</evidence>
<evidence type="ECO:0000256" key="18">
    <source>
        <dbReference type="ARBA" id="ARBA00023118"/>
    </source>
</evidence>
<feature type="region of interest" description="Disordered" evidence="21">
    <location>
        <begin position="492"/>
        <end position="525"/>
    </location>
</feature>
<dbReference type="InterPro" id="IPR027417">
    <property type="entry name" value="P-loop_NTPase"/>
</dbReference>
<feature type="coiled-coil region" evidence="20">
    <location>
        <begin position="1083"/>
        <end position="1140"/>
    </location>
</feature>
<reference evidence="25" key="1">
    <citation type="submission" date="2018-11" db="EMBL/GenBank/DDBJ databases">
        <authorList>
            <person name="Alioto T."/>
            <person name="Alioto T."/>
        </authorList>
    </citation>
    <scope>NUCLEOTIDE SEQUENCE</scope>
</reference>
<evidence type="ECO:0000256" key="1">
    <source>
        <dbReference type="ARBA" id="ARBA00004496"/>
    </source>
</evidence>
<keyword evidence="8" id="KW-0479">Metal-binding</keyword>
<dbReference type="Pfam" id="PF11648">
    <property type="entry name" value="RIG-I_C-RD"/>
    <property type="match status" value="1"/>
</dbReference>
<keyword evidence="14" id="KW-0067">ATP-binding</keyword>
<comment type="caution">
    <text evidence="25">The sequence shown here is derived from an EMBL/GenBank/DDBJ whole genome shotgun (WGS) entry which is preliminary data.</text>
</comment>
<feature type="compositionally biased region" description="Basic and acidic residues" evidence="21">
    <location>
        <begin position="514"/>
        <end position="525"/>
    </location>
</feature>
<dbReference type="SUPFAM" id="SSF52540">
    <property type="entry name" value="P-loop containing nucleoside triphosphate hydrolases"/>
    <property type="match status" value="2"/>
</dbReference>
<evidence type="ECO:0000256" key="5">
    <source>
        <dbReference type="ARBA" id="ARBA00022499"/>
    </source>
</evidence>
<keyword evidence="20" id="KW-0175">Coiled coil</keyword>
<dbReference type="InterPro" id="IPR011029">
    <property type="entry name" value="DEATH-like_dom_sf"/>
</dbReference>
<evidence type="ECO:0000256" key="19">
    <source>
        <dbReference type="ARBA" id="ARBA00049390"/>
    </source>
</evidence>
<dbReference type="PANTHER" id="PTHR14074:SF16">
    <property type="entry name" value="ANTIVIRAL INNATE IMMUNE RESPONSE RECEPTOR RIG-I"/>
    <property type="match status" value="1"/>
</dbReference>
<dbReference type="InterPro" id="IPR051363">
    <property type="entry name" value="RLR_Helicase"/>
</dbReference>
<keyword evidence="10" id="KW-0547">Nucleotide-binding</keyword>
<dbReference type="InterPro" id="IPR041204">
    <property type="entry name" value="RIG-I-like_C"/>
</dbReference>
<evidence type="ECO:0000256" key="20">
    <source>
        <dbReference type="SAM" id="Coils"/>
    </source>
</evidence>
<keyword evidence="9" id="KW-0677">Repeat</keyword>
<dbReference type="GO" id="GO:0051607">
    <property type="term" value="P:defense response to virus"/>
    <property type="evidence" value="ECO:0007669"/>
    <property type="project" value="UniProtKB-KW"/>
</dbReference>
<evidence type="ECO:0000256" key="10">
    <source>
        <dbReference type="ARBA" id="ARBA00022741"/>
    </source>
</evidence>
<evidence type="ECO:0000256" key="6">
    <source>
        <dbReference type="ARBA" id="ARBA00022553"/>
    </source>
</evidence>
<dbReference type="GO" id="GO:0005737">
    <property type="term" value="C:cytoplasm"/>
    <property type="evidence" value="ECO:0007669"/>
    <property type="project" value="UniProtKB-SubCell"/>
</dbReference>
<dbReference type="InterPro" id="IPR014001">
    <property type="entry name" value="Helicase_ATP-bd"/>
</dbReference>
<evidence type="ECO:0000313" key="26">
    <source>
        <dbReference type="Proteomes" id="UP000596742"/>
    </source>
</evidence>
<dbReference type="InterPro" id="IPR038557">
    <property type="entry name" value="RLR_C_sf"/>
</dbReference>
<organism evidence="25 26">
    <name type="scientific">Mytilus galloprovincialis</name>
    <name type="common">Mediterranean mussel</name>
    <dbReference type="NCBI Taxonomy" id="29158"/>
    <lineage>
        <taxon>Eukaryota</taxon>
        <taxon>Metazoa</taxon>
        <taxon>Spiralia</taxon>
        <taxon>Lophotrochozoa</taxon>
        <taxon>Mollusca</taxon>
        <taxon>Bivalvia</taxon>
        <taxon>Autobranchia</taxon>
        <taxon>Pteriomorphia</taxon>
        <taxon>Mytilida</taxon>
        <taxon>Mytiloidea</taxon>
        <taxon>Mytilidae</taxon>
        <taxon>Mytilinae</taxon>
        <taxon>Mytilus</taxon>
    </lineage>
</organism>
<dbReference type="Pfam" id="PF04851">
    <property type="entry name" value="ResIII"/>
    <property type="match status" value="1"/>
</dbReference>
<dbReference type="InterPro" id="IPR006935">
    <property type="entry name" value="Helicase/UvrB_N"/>
</dbReference>
<evidence type="ECO:0000256" key="2">
    <source>
        <dbReference type="ARBA" id="ARBA00006866"/>
    </source>
</evidence>
<keyword evidence="26" id="KW-1185">Reference proteome</keyword>
<evidence type="ECO:0000256" key="12">
    <source>
        <dbReference type="ARBA" id="ARBA00022806"/>
    </source>
</evidence>
<evidence type="ECO:0000256" key="15">
    <source>
        <dbReference type="ARBA" id="ARBA00022843"/>
    </source>
</evidence>
<dbReference type="EMBL" id="UYJE01004803">
    <property type="protein sequence ID" value="VDI31495.1"/>
    <property type="molecule type" value="Genomic_DNA"/>
</dbReference>
<comment type="similarity">
    <text evidence="2">Belongs to the helicase family. RLR subfamily.</text>
</comment>
<sequence length="1281" mass="146694">MDTCKSGDQQQRNDLEVLEIFNSLIAQTVKSGELICSRRIKRILGDDIVDDLRARKDTNESKVNFILESILHSDDSDKWDSLIEALTNVDFVFVPKIYLKEYNPEVIPRLRKLVQALNNEEVEPEKLSKVLKDNGVLLEVDVQNIGTECYNRGNKAGLIVLIDRVINSSSSNWYQELTRSLYEVGLERAAKDLESNSSKKSPDAVNAADDISTDNHWRKLIVKLFRKQIVQKVTPSDLLGNIGTLFSPEEKREIRNIEDESPQRAMEKVLDLLDNKEIPGKWQAFKRALVDAGLIWLNEFIEGNFTISAEAEQWENAINLFECKLSNNIKPREILPWLSQEKLINDIDKQAILQIDTQKGEILAAYRLLSCLSKRQPNSWYPKFMEILYINKHEELVFEVDSDMFKEIQKTYGHNPSDVRLKTSIPECTVVESKGTESNANESDVKQNYVSVSENYRKSTNNLSCPKEKHEDSMDELQDSIMSSLMSFDENNLRSRDETSEKNVFSTESAKPQVVDKDMSLSSDLGEREPNSILFEQINRDLAIAVSETPEEIQHNILQMPYDEVESDSDSDSDDEEIPKKVLNLREYQKELSEPAKDGKNCLIVAPTGCGKTHVIMDIIQDHNSKMSRKGLIVKVAVLVEQQALAEQQAERCKEYLQPLRVKLITGEIHREEKLPKPLSSWLKRRDILVITSALLDNSLKSGDIKIEDFTMLVFDECHHAKDKHSYARVMHYYMDRKFDHNFQRERLPKVIGLTASVGVGKSNKIPGAKNHIKATMSNLDAVELVTVKKNRLELSEHVVVPDKGIIVAPARQKDHFGKTLVKLMESTEKHIFTTPHAKMFDGKDSILKAPTEKGSDAYTQWISRLRRETAQIKEEARRYITTWRSYLNVYNQALIIYEDARVKDATNYLEDKMDYLNEGIIKNEIDDTMKRLYDITKPMFVACIDDKSYENPKLKELKTVIFKMLREKRDSRIIVFIKTRDLADAMVNWMRETDGLDRLKPHKFVGAQAAGAKGGMTKKDQTEILKLFKDGNRQIVCATSVAEEGLDIPTCNLVIRYDHVTNETAMIQSRGRGRAEGCQFIIIASEKRKTAEKEEINEIREEIMKEAIEEIQSDIKDNKEEFVEELEEIQRLAKKKRDKDAASEKGCSDNKELELRCEKCNHYICMSTDIRKIQDAHHAVVNDEIRKQVTVIKSNSKRIDYLITINAGKVKCINCGNGLGHVINFSGAQFPVLKIDNFYVTDTTGKNSYYKKWKSVPFKPAALSDDDLESRLQGSQYVDI</sequence>